<name>A0A375IAE1_9BURK</name>
<dbReference type="Proteomes" id="UP000255505">
    <property type="component" value="Chromosome I"/>
</dbReference>
<dbReference type="AlphaFoldDB" id="A0A375IAE1"/>
<protein>
    <submittedName>
        <fullName evidence="1">Uncharacterized protein</fullName>
    </submittedName>
</protein>
<evidence type="ECO:0000313" key="1">
    <source>
        <dbReference type="EMBL" id="SPK70851.1"/>
    </source>
</evidence>
<organism evidence="1 2">
    <name type="scientific">Cupriavidus taiwanensis</name>
    <dbReference type="NCBI Taxonomy" id="164546"/>
    <lineage>
        <taxon>Bacteria</taxon>
        <taxon>Pseudomonadati</taxon>
        <taxon>Pseudomonadota</taxon>
        <taxon>Betaproteobacteria</taxon>
        <taxon>Burkholderiales</taxon>
        <taxon>Burkholderiaceae</taxon>
        <taxon>Cupriavidus</taxon>
    </lineage>
</organism>
<sequence>MNQPRYLRAFLPTELEINYIFFDLGFWLLVG</sequence>
<evidence type="ECO:0000313" key="2">
    <source>
        <dbReference type="Proteomes" id="UP000255505"/>
    </source>
</evidence>
<accession>A0A375IAE1</accession>
<proteinExistence type="predicted"/>
<reference evidence="1 2" key="1">
    <citation type="submission" date="2018-01" db="EMBL/GenBank/DDBJ databases">
        <authorList>
            <person name="Gaut B.S."/>
            <person name="Morton B.R."/>
            <person name="Clegg M.T."/>
            <person name="Duvall M.R."/>
        </authorList>
    </citation>
    <scope>NUCLEOTIDE SEQUENCE [LARGE SCALE GENOMIC DNA]</scope>
    <source>
        <strain evidence="1">Cupriavidus taiwanensis LMG 19425</strain>
    </source>
</reference>
<gene>
    <name evidence="1" type="ORF">CT19425_30075</name>
</gene>
<dbReference type="EMBL" id="LT991976">
    <property type="protein sequence ID" value="SPK70851.1"/>
    <property type="molecule type" value="Genomic_DNA"/>
</dbReference>